<feature type="compositionally biased region" description="Basic and acidic residues" evidence="2">
    <location>
        <begin position="257"/>
        <end position="272"/>
    </location>
</feature>
<dbReference type="AlphaFoldDB" id="A0A4S4MWM5"/>
<feature type="compositionally biased region" description="Basic and acidic residues" evidence="2">
    <location>
        <begin position="228"/>
        <end position="249"/>
    </location>
</feature>
<organism evidence="3 4">
    <name type="scientific">Antrodiella citrinella</name>
    <dbReference type="NCBI Taxonomy" id="2447956"/>
    <lineage>
        <taxon>Eukaryota</taxon>
        <taxon>Fungi</taxon>
        <taxon>Dikarya</taxon>
        <taxon>Basidiomycota</taxon>
        <taxon>Agaricomycotina</taxon>
        <taxon>Agaricomycetes</taxon>
        <taxon>Polyporales</taxon>
        <taxon>Steccherinaceae</taxon>
        <taxon>Antrodiella</taxon>
    </lineage>
</organism>
<sequence>MQSIAPHQGQVITEAPMRIPPPVVGDLYLCLSELAKERTNWDELQILRKRYKEEHEESRRRAEETIRAAQREMEQDERTFARLEAAFDSLENLRVKQEKRWSDEKAKTLRDIQLAVKFQNERPPSPPQDLPASSPSTLPSDGNAHLLGSDGVSRTARAQTPSIRAPLITAVTSAASSDSRLSGPPTAAGVPETARRLGSTPAAETTVATATPLVAILPPELDMSVEEEVSRKREYEQKRREMLERRQKASSEQAQAIRDRRAAIEGSTKDSEATGLTPTTPTPTPVSVSPPAPQLQSSTTSTKSAVVSQLPRVLLSTQQVSKAETAAVVQAPKPVAAKPPPNPTSPQATSGMTVVPRKRPAENIAQIPHDGATSNGSPANAVSIQSGSKRSRVTPPVLPQKDLPAVYFITTQDTPRITTWEPQAGQPPVERFVAMSVKREPSPEPTLSSLSSALSSAISAQTLRPYVPVASVHRESPPSPTFATVSGPPHAVRPTFNDGGDRSTRIIKTTGVSSVQSSSPISPISAQTNKPDATAAPQRTQVVTTRAVQTQQQPQRSASSVHPVVPAPATAYPDPMVNSDLPSHPRSPSPHRGHDLYPLESGSEYTHPFGNRRSPPSPRAMRGQERARPARQYDHYSPPRSPVGETWRARYNDERPYLSRGRSRSPDRARTPPPMDYRGARWEDRRNDHEEARTPFSAGELPRVSVNQAYPPSSYYESYAAPSQAQSRPVAVHDSGWPRSPSPERFSPNWGSPARSEHYASPVVAPYTHDYFSAGPGPSYVPAEPDSPEPRDRDLLYRLSTDNGRPSGGRNGSPLRRGKNARGRGGRKSGASGGRGAAPTTLAQRIRPALGDRIHK</sequence>
<evidence type="ECO:0000256" key="2">
    <source>
        <dbReference type="SAM" id="MobiDB-lite"/>
    </source>
</evidence>
<feature type="compositionally biased region" description="Polar residues" evidence="2">
    <location>
        <begin position="372"/>
        <end position="388"/>
    </location>
</feature>
<feature type="region of interest" description="Disordered" evidence="2">
    <location>
        <begin position="330"/>
        <end position="354"/>
    </location>
</feature>
<feature type="region of interest" description="Disordered" evidence="2">
    <location>
        <begin position="173"/>
        <end position="204"/>
    </location>
</feature>
<evidence type="ECO:0000313" key="4">
    <source>
        <dbReference type="Proteomes" id="UP000308730"/>
    </source>
</evidence>
<keyword evidence="1" id="KW-0175">Coiled coil</keyword>
<feature type="compositionally biased region" description="Basic and acidic residues" evidence="2">
    <location>
        <begin position="678"/>
        <end position="693"/>
    </location>
</feature>
<feature type="compositionally biased region" description="Basic residues" evidence="2">
    <location>
        <begin position="816"/>
        <end position="827"/>
    </location>
</feature>
<evidence type="ECO:0000256" key="1">
    <source>
        <dbReference type="SAM" id="Coils"/>
    </source>
</evidence>
<keyword evidence="4" id="KW-1185">Reference proteome</keyword>
<gene>
    <name evidence="3" type="ORF">EUX98_g3417</name>
</gene>
<evidence type="ECO:0000313" key="3">
    <source>
        <dbReference type="EMBL" id="THH30774.1"/>
    </source>
</evidence>
<protein>
    <submittedName>
        <fullName evidence="3">Uncharacterized protein</fullName>
    </submittedName>
</protein>
<feature type="region of interest" description="Disordered" evidence="2">
    <location>
        <begin position="367"/>
        <end position="397"/>
    </location>
</feature>
<dbReference type="OrthoDB" id="2804767at2759"/>
<proteinExistence type="predicted"/>
<dbReference type="EMBL" id="SGPM01000068">
    <property type="protein sequence ID" value="THH30774.1"/>
    <property type="molecule type" value="Genomic_DNA"/>
</dbReference>
<feature type="compositionally biased region" description="Pro residues" evidence="2">
    <location>
        <begin position="280"/>
        <end position="293"/>
    </location>
</feature>
<comment type="caution">
    <text evidence="3">The sequence shown here is derived from an EMBL/GenBank/DDBJ whole genome shotgun (WGS) entry which is preliminary data.</text>
</comment>
<accession>A0A4S4MWM5</accession>
<reference evidence="3 4" key="1">
    <citation type="submission" date="2019-02" db="EMBL/GenBank/DDBJ databases">
        <title>Genome sequencing of the rare red list fungi Antrodiella citrinella (Flaviporus citrinellus).</title>
        <authorList>
            <person name="Buettner E."/>
            <person name="Kellner H."/>
        </authorList>
    </citation>
    <scope>NUCLEOTIDE SEQUENCE [LARGE SCALE GENOMIC DNA]</scope>
    <source>
        <strain evidence="3 4">DSM 108506</strain>
    </source>
</reference>
<feature type="compositionally biased region" description="Low complexity" evidence="2">
    <location>
        <begin position="537"/>
        <end position="560"/>
    </location>
</feature>
<dbReference type="Proteomes" id="UP000308730">
    <property type="component" value="Unassembled WGS sequence"/>
</dbReference>
<feature type="compositionally biased region" description="Basic and acidic residues" evidence="2">
    <location>
        <begin position="622"/>
        <end position="634"/>
    </location>
</feature>
<name>A0A4S4MWM5_9APHY</name>
<feature type="compositionally biased region" description="Low complexity" evidence="2">
    <location>
        <begin position="512"/>
        <end position="525"/>
    </location>
</feature>
<feature type="region of interest" description="Disordered" evidence="2">
    <location>
        <begin position="225"/>
        <end position="307"/>
    </location>
</feature>
<feature type="coiled-coil region" evidence="1">
    <location>
        <begin position="48"/>
        <end position="100"/>
    </location>
</feature>
<feature type="compositionally biased region" description="Low complexity" evidence="2">
    <location>
        <begin position="708"/>
        <end position="727"/>
    </location>
</feature>
<feature type="region of interest" description="Disordered" evidence="2">
    <location>
        <begin position="117"/>
        <end position="149"/>
    </location>
</feature>
<feature type="region of interest" description="Disordered" evidence="2">
    <location>
        <begin position="471"/>
        <end position="856"/>
    </location>
</feature>
<feature type="compositionally biased region" description="Basic and acidic residues" evidence="2">
    <location>
        <begin position="647"/>
        <end position="657"/>
    </location>
</feature>
<feature type="compositionally biased region" description="Polar residues" evidence="2">
    <location>
        <begin position="131"/>
        <end position="140"/>
    </location>
</feature>